<feature type="transmembrane region" description="Helical" evidence="1">
    <location>
        <begin position="95"/>
        <end position="112"/>
    </location>
</feature>
<evidence type="ECO:0000313" key="2">
    <source>
        <dbReference type="EMBL" id="RAW48101.1"/>
    </source>
</evidence>
<dbReference type="AlphaFoldDB" id="A0A329TED6"/>
<gene>
    <name evidence="2" type="ORF">C4N25_11720</name>
</gene>
<keyword evidence="1" id="KW-0472">Membrane</keyword>
<protein>
    <recommendedName>
        <fullName evidence="4">DUF3796 domain-containing protein</fullName>
    </recommendedName>
</protein>
<evidence type="ECO:0008006" key="4">
    <source>
        <dbReference type="Google" id="ProtNLM"/>
    </source>
</evidence>
<dbReference type="RefSeq" id="WP_112116278.1">
    <property type="nucleotide sequence ID" value="NZ_JBMYGM010000001.1"/>
</dbReference>
<accession>A0A329TED6</accession>
<name>A0A329TED6_9FIRM</name>
<evidence type="ECO:0000313" key="3">
    <source>
        <dbReference type="Proteomes" id="UP000251634"/>
    </source>
</evidence>
<feature type="transmembrane region" description="Helical" evidence="1">
    <location>
        <begin position="184"/>
        <end position="203"/>
    </location>
</feature>
<feature type="transmembrane region" description="Helical" evidence="1">
    <location>
        <begin position="118"/>
        <end position="136"/>
    </location>
</feature>
<organism evidence="2 3">
    <name type="scientific">Faecalibacterium prausnitzii</name>
    <dbReference type="NCBI Taxonomy" id="853"/>
    <lineage>
        <taxon>Bacteria</taxon>
        <taxon>Bacillati</taxon>
        <taxon>Bacillota</taxon>
        <taxon>Clostridia</taxon>
        <taxon>Eubacteriales</taxon>
        <taxon>Oscillospiraceae</taxon>
        <taxon>Faecalibacterium</taxon>
    </lineage>
</organism>
<dbReference type="Proteomes" id="UP000251634">
    <property type="component" value="Unassembled WGS sequence"/>
</dbReference>
<reference evidence="2 3" key="1">
    <citation type="submission" date="2018-02" db="EMBL/GenBank/DDBJ databases">
        <title>Complete genome sequencing of Faecalibacterium prausnitzii strains isolated from the human gut.</title>
        <authorList>
            <person name="Fitzgerald B.C."/>
            <person name="Shkoporov A.N."/>
            <person name="Ross P.R."/>
            <person name="Hill C."/>
        </authorList>
    </citation>
    <scope>NUCLEOTIDE SEQUENCE [LARGE SCALE GENOMIC DNA]</scope>
    <source>
        <strain evidence="2 3">APC942/8-14-2</strain>
    </source>
</reference>
<sequence length="222" mass="25372">MKKNKAKILIGCGIFCVLCILVSSWYAVKFNDSRLVVPMDFNSYTFQIKDLPMIISVSLICIYVFTLFITLIVSIGRNRQQIERTNTTRKLNPKLGFLGLLGFWGFAGFWTYSIDGSVFPFAFFLFFGFFGFYYEGKMSGTFMDERFRENAILAQLKASKVTFSIILIALIVLCQGKLLGNFEYTLIATIIVLSLALALGIFLSEYLLYRYDHDDHADESEE</sequence>
<comment type="caution">
    <text evidence="2">The sequence shown here is derived from an EMBL/GenBank/DDBJ whole genome shotgun (WGS) entry which is preliminary data.</text>
</comment>
<proteinExistence type="predicted"/>
<evidence type="ECO:0000256" key="1">
    <source>
        <dbReference type="SAM" id="Phobius"/>
    </source>
</evidence>
<feature type="transmembrane region" description="Helical" evidence="1">
    <location>
        <begin position="157"/>
        <end position="178"/>
    </location>
</feature>
<dbReference type="EMBL" id="PRKZ01000010">
    <property type="protein sequence ID" value="RAW48101.1"/>
    <property type="molecule type" value="Genomic_DNA"/>
</dbReference>
<keyword evidence="1" id="KW-1133">Transmembrane helix</keyword>
<feature type="transmembrane region" description="Helical" evidence="1">
    <location>
        <begin position="53"/>
        <end position="75"/>
    </location>
</feature>
<keyword evidence="1" id="KW-0812">Transmembrane</keyword>